<dbReference type="EMBL" id="JAAKZX010000068">
    <property type="protein sequence ID" value="NGO44678.1"/>
    <property type="molecule type" value="Genomic_DNA"/>
</dbReference>
<evidence type="ECO:0000256" key="2">
    <source>
        <dbReference type="ARBA" id="ARBA00022679"/>
    </source>
</evidence>
<gene>
    <name evidence="6" type="ORF">G6048_21785</name>
</gene>
<dbReference type="PANTHER" id="PTHR43464:SF19">
    <property type="entry name" value="UBIQUINONE BIOSYNTHESIS O-METHYLTRANSFERASE, MITOCHONDRIAL"/>
    <property type="match status" value="1"/>
</dbReference>
<keyword evidence="3" id="KW-0949">S-adenosyl-L-methionine</keyword>
<dbReference type="InterPro" id="IPR029063">
    <property type="entry name" value="SAM-dependent_MTases_sf"/>
</dbReference>
<dbReference type="SUPFAM" id="SSF53335">
    <property type="entry name" value="S-adenosyl-L-methionine-dependent methyltransferases"/>
    <property type="match status" value="1"/>
</dbReference>
<dbReference type="Proteomes" id="UP001518140">
    <property type="component" value="Unassembled WGS sequence"/>
</dbReference>
<dbReference type="InterPro" id="IPR013216">
    <property type="entry name" value="Methyltransf_11"/>
</dbReference>
<keyword evidence="1 6" id="KW-0489">Methyltransferase</keyword>
<protein>
    <submittedName>
        <fullName evidence="6">Methyltransferase domain-containing protein</fullName>
    </submittedName>
</protein>
<evidence type="ECO:0000313" key="7">
    <source>
        <dbReference type="Proteomes" id="UP001518140"/>
    </source>
</evidence>
<proteinExistence type="predicted"/>
<name>A0ABX0DWM4_9ACTN</name>
<dbReference type="GO" id="GO:0032259">
    <property type="term" value="P:methylation"/>
    <property type="evidence" value="ECO:0007669"/>
    <property type="project" value="UniProtKB-KW"/>
</dbReference>
<evidence type="ECO:0000256" key="1">
    <source>
        <dbReference type="ARBA" id="ARBA00022603"/>
    </source>
</evidence>
<dbReference type="GO" id="GO:0008168">
    <property type="term" value="F:methyltransferase activity"/>
    <property type="evidence" value="ECO:0007669"/>
    <property type="project" value="UniProtKB-KW"/>
</dbReference>
<comment type="caution">
    <text evidence="6">The sequence shown here is derived from an EMBL/GenBank/DDBJ whole genome shotgun (WGS) entry which is preliminary data.</text>
</comment>
<dbReference type="PANTHER" id="PTHR43464">
    <property type="entry name" value="METHYLTRANSFERASE"/>
    <property type="match status" value="1"/>
</dbReference>
<dbReference type="Pfam" id="PF08241">
    <property type="entry name" value="Methyltransf_11"/>
    <property type="match status" value="1"/>
</dbReference>
<feature type="region of interest" description="Disordered" evidence="4">
    <location>
        <begin position="1"/>
        <end position="39"/>
    </location>
</feature>
<sequence>MTTPGPSGPRSDERSHTVSQPAPAREDTHPVFGNGTTHSRDQHRCLAAAYDPVTLPRLAAAGVGPGWHCLEVGAGGGSIARWLAGRVAPGGSVLATDLDPRDLAPGPGLEVAALDVARDPLPEAAYDLVVARLVLQHLPTRDAVLHKLVRALKPGGLLQIDEIDASYEPPLLTPDAEAEALYVRFLRAKTAALRAAGGDPHWGRKAPAALRAVGLTALDVHLHIGVRHAQDPGLGLQLNHTRNLRDRLRERGMTQEELDRVGRLMQDPNFRAASSVLYSVQGRRPGPERS</sequence>
<keyword evidence="2" id="KW-0808">Transferase</keyword>
<evidence type="ECO:0000256" key="4">
    <source>
        <dbReference type="SAM" id="MobiDB-lite"/>
    </source>
</evidence>
<organism evidence="6 7">
    <name type="scientific">Streptomyces ureilyticus</name>
    <dbReference type="NCBI Taxonomy" id="1775131"/>
    <lineage>
        <taxon>Bacteria</taxon>
        <taxon>Bacillati</taxon>
        <taxon>Actinomycetota</taxon>
        <taxon>Actinomycetes</taxon>
        <taxon>Kitasatosporales</taxon>
        <taxon>Streptomycetaceae</taxon>
        <taxon>Streptomyces</taxon>
    </lineage>
</organism>
<evidence type="ECO:0000313" key="6">
    <source>
        <dbReference type="EMBL" id="NGO44678.1"/>
    </source>
</evidence>
<accession>A0ABX0DWM4</accession>
<dbReference type="CDD" id="cd02440">
    <property type="entry name" value="AdoMet_MTases"/>
    <property type="match status" value="1"/>
</dbReference>
<keyword evidence="7" id="KW-1185">Reference proteome</keyword>
<feature type="domain" description="Methyltransferase type 11" evidence="5">
    <location>
        <begin position="70"/>
        <end position="158"/>
    </location>
</feature>
<evidence type="ECO:0000256" key="3">
    <source>
        <dbReference type="ARBA" id="ARBA00022691"/>
    </source>
</evidence>
<reference evidence="6 7" key="1">
    <citation type="submission" date="2020-02" db="EMBL/GenBank/DDBJ databases">
        <title>Whole-genome analyses of novel actinobacteria.</title>
        <authorList>
            <person name="Sahin N."/>
            <person name="Tokatli A."/>
        </authorList>
    </citation>
    <scope>NUCLEOTIDE SEQUENCE [LARGE SCALE GENOMIC DNA]</scope>
    <source>
        <strain evidence="6 7">YC419</strain>
    </source>
</reference>
<evidence type="ECO:0000259" key="5">
    <source>
        <dbReference type="Pfam" id="PF08241"/>
    </source>
</evidence>
<dbReference type="Gene3D" id="3.40.50.150">
    <property type="entry name" value="Vaccinia Virus protein VP39"/>
    <property type="match status" value="1"/>
</dbReference>